<dbReference type="InterPro" id="IPR036598">
    <property type="entry name" value="GOLD_dom_sf"/>
</dbReference>
<dbReference type="Pfam" id="PF10300">
    <property type="entry name" value="Iml2-TPR_39"/>
    <property type="match status" value="1"/>
</dbReference>
<evidence type="ECO:0000259" key="2">
    <source>
        <dbReference type="PROSITE" id="PS50866"/>
    </source>
</evidence>
<dbReference type="PANTHER" id="PTHR31859">
    <property type="entry name" value="TETRATRICOPEPTIDE REPEAT PROTEIN 39 FAMILY MEMBER"/>
    <property type="match status" value="1"/>
</dbReference>
<name>A0A6S8A2L9_9STRA</name>
<dbReference type="InterPro" id="IPR019412">
    <property type="entry name" value="IML2/TPR_39"/>
</dbReference>
<feature type="domain" description="GOLD" evidence="2">
    <location>
        <begin position="612"/>
        <end position="745"/>
    </location>
</feature>
<dbReference type="InterPro" id="IPR009038">
    <property type="entry name" value="GOLD_dom"/>
</dbReference>
<evidence type="ECO:0000313" key="4">
    <source>
        <dbReference type="EMBL" id="CAE0432263.1"/>
    </source>
</evidence>
<gene>
    <name evidence="3" type="ORF">ASTO00021_LOCUS2589</name>
    <name evidence="4" type="ORF">ASTO00021_LOCUS2590</name>
    <name evidence="5" type="ORF">ASTO00021_LOCUS2591</name>
</gene>
<dbReference type="EMBL" id="HBIN01003732">
    <property type="protein sequence ID" value="CAE0432263.1"/>
    <property type="molecule type" value="Transcribed_RNA"/>
</dbReference>
<accession>A0A6S8A2L9</accession>
<dbReference type="Gene3D" id="2.60.120.680">
    <property type="entry name" value="GOLD domain"/>
    <property type="match status" value="1"/>
</dbReference>
<organism evidence="5">
    <name type="scientific">Aplanochytrium stocchinoi</name>
    <dbReference type="NCBI Taxonomy" id="215587"/>
    <lineage>
        <taxon>Eukaryota</taxon>
        <taxon>Sar</taxon>
        <taxon>Stramenopiles</taxon>
        <taxon>Bigyra</taxon>
        <taxon>Labyrinthulomycetes</taxon>
        <taxon>Thraustochytrida</taxon>
        <taxon>Thraustochytriidae</taxon>
        <taxon>Aplanochytrium</taxon>
    </lineage>
</organism>
<dbReference type="AlphaFoldDB" id="A0A6S8A2L9"/>
<evidence type="ECO:0000313" key="5">
    <source>
        <dbReference type="EMBL" id="CAE0432264.1"/>
    </source>
</evidence>
<dbReference type="PANTHER" id="PTHR31859:SF1">
    <property type="entry name" value="TETRATRICOPEPTIDE REPEAT PROTEIN 39C"/>
    <property type="match status" value="1"/>
</dbReference>
<feature type="region of interest" description="Disordered" evidence="1">
    <location>
        <begin position="638"/>
        <end position="661"/>
    </location>
</feature>
<dbReference type="SUPFAM" id="SSF101576">
    <property type="entry name" value="Supernatant protein factor (SPF), C-terminal domain"/>
    <property type="match status" value="1"/>
</dbReference>
<dbReference type="EMBL" id="HBIN01003731">
    <property type="protein sequence ID" value="CAE0432262.1"/>
    <property type="molecule type" value="Transcribed_RNA"/>
</dbReference>
<protein>
    <recommendedName>
        <fullName evidence="2">GOLD domain-containing protein</fullName>
    </recommendedName>
</protein>
<sequence>MPENTDSRQKSNGNAVVGSNDVEVKMKIHESDVMRQWEIDMKKLRHSQDLMFLNNFDEAEEEMRQGMEGEKPKKGSGIRDVRPTFGMLYSLLSAAKGIGSLTNDQLVQCHERLIKAERLASSGEDWVGKHGIRGLCLISMGLVELLQHSYVRGIYNIMRSWKYIRILRDEGLNYEGKEREIIRSAALLAIGMFYLLYSFLPPTTSKFASWLSGFEGDREKGLEYMYTCWKEGGICAPWGALNYISFHIDTKTFIGERMTDEEHATVVKMISMYNTKYPGSVLFAISESGLYATDRNIEKARELNELAEPELNKLPVLKWVMCYKRGVFYWTDCDWFDAGVAFEESMNIYIEAKRRSMVPFMAAYSFLSFLEAMKSQPEHADAAKEKCKALVRIANSYSSMHKKDWGRQDIFGFKIFNRYSEKISSIDSEVSFSQRKSTRLPGTSLLKLGRGKKAKGGTGANTPWVLLHLLECMVLQVRCTWFMTPVALEALRKKVLDEMQERQQQGMLTKGDSLRAEMCFVEMYTQMDKVSDALATANKALQMESDLTNTEKSFGAIPMILYYIAKIQQERGNLVEAKETLKKLKKYGTKYELADLIYLKLIVLSQQIGFDFERDYEHINVAAGYKKVVIIAVEKGSNTEDDTGTETTESSADVGDDNEKGNSPAVIEWAWFVEKHTVGFRAEFHPSDTSKSTVIIQTTSKAETEGKFHIGEFRPEAETRGKIHLVWDNTFSRLRSKDIQYRVSPAHLKTEVLT</sequence>
<evidence type="ECO:0000256" key="1">
    <source>
        <dbReference type="SAM" id="MobiDB-lite"/>
    </source>
</evidence>
<proteinExistence type="predicted"/>
<evidence type="ECO:0000313" key="3">
    <source>
        <dbReference type="EMBL" id="CAE0432262.1"/>
    </source>
</evidence>
<reference evidence="5" key="1">
    <citation type="submission" date="2021-01" db="EMBL/GenBank/DDBJ databases">
        <authorList>
            <person name="Corre E."/>
            <person name="Pelletier E."/>
            <person name="Niang G."/>
            <person name="Scheremetjew M."/>
            <person name="Finn R."/>
            <person name="Kale V."/>
            <person name="Holt S."/>
            <person name="Cochrane G."/>
            <person name="Meng A."/>
            <person name="Brown T."/>
            <person name="Cohen L."/>
        </authorList>
    </citation>
    <scope>NUCLEOTIDE SEQUENCE</scope>
    <source>
        <strain evidence="5">GSBS06</strain>
    </source>
</reference>
<dbReference type="EMBL" id="HBIN01003733">
    <property type="protein sequence ID" value="CAE0432264.1"/>
    <property type="molecule type" value="Transcribed_RNA"/>
</dbReference>
<dbReference type="PROSITE" id="PS50866">
    <property type="entry name" value="GOLD"/>
    <property type="match status" value="1"/>
</dbReference>